<evidence type="ECO:0000313" key="2">
    <source>
        <dbReference type="EMBL" id="ADE38316.1"/>
    </source>
</evidence>
<dbReference type="InterPro" id="IPR036817">
    <property type="entry name" value="Transthyretin/HIU_hydrolase_sf"/>
</dbReference>
<dbReference type="HOGENOM" id="CLU_115536_1_1_5"/>
<dbReference type="STRING" id="488538.SAR116_0073"/>
<reference evidence="2 3" key="1">
    <citation type="journal article" date="2010" name="J. Bacteriol.">
        <title>Complete genome sequence of "Candidatus Puniceispirillum marinum" IMCC1322, a representative of the SAR116 clade in the Alphaproteobacteria.</title>
        <authorList>
            <person name="Oh H.M."/>
            <person name="Kwon K.K."/>
            <person name="Kang I."/>
            <person name="Kang S.G."/>
            <person name="Lee J.H."/>
            <person name="Kim S.J."/>
            <person name="Cho J.C."/>
        </authorList>
    </citation>
    <scope>NUCLEOTIDE SEQUENCE [LARGE SCALE GENOMIC DNA]</scope>
    <source>
        <strain evidence="2 3">IMCC1322</strain>
    </source>
</reference>
<evidence type="ECO:0000259" key="1">
    <source>
        <dbReference type="Pfam" id="PF00576"/>
    </source>
</evidence>
<dbReference type="Pfam" id="PF00576">
    <property type="entry name" value="Transthyretin"/>
    <property type="match status" value="1"/>
</dbReference>
<dbReference type="Gene3D" id="2.60.40.180">
    <property type="entry name" value="Transthyretin/hydroxyisourate hydrolase domain"/>
    <property type="match status" value="1"/>
</dbReference>
<evidence type="ECO:0000313" key="3">
    <source>
        <dbReference type="Proteomes" id="UP000007460"/>
    </source>
</evidence>
<protein>
    <recommendedName>
        <fullName evidence="1">Transthyretin/hydroxyisourate hydrolase domain-containing protein</fullName>
    </recommendedName>
</protein>
<feature type="domain" description="Transthyretin/hydroxyisourate hydrolase" evidence="1">
    <location>
        <begin position="4"/>
        <end position="111"/>
    </location>
</feature>
<dbReference type="Proteomes" id="UP000007460">
    <property type="component" value="Chromosome"/>
</dbReference>
<keyword evidence="3" id="KW-1185">Reference proteome</keyword>
<sequence>MAVLSSHLLNGVDGTHAGNVAISLIKIEADGSRLPVFEGVSDEGGRFTCKVNAASDAIYEMVIASGAYFDVRAIPHSGMKIMSDIVIRFTMPDISAHYHIPVIMSPNSYSCWLSS</sequence>
<dbReference type="KEGG" id="apb:SAR116_0073"/>
<name>D5BNP9_PUNMI</name>
<dbReference type="SUPFAM" id="SSF49472">
    <property type="entry name" value="Transthyretin (synonym: prealbumin)"/>
    <property type="match status" value="1"/>
</dbReference>
<dbReference type="EMBL" id="CP001751">
    <property type="protein sequence ID" value="ADE38316.1"/>
    <property type="molecule type" value="Genomic_DNA"/>
</dbReference>
<dbReference type="eggNOG" id="COG2351">
    <property type="taxonomic scope" value="Bacteria"/>
</dbReference>
<dbReference type="AlphaFoldDB" id="D5BNP9"/>
<proteinExistence type="predicted"/>
<gene>
    <name evidence="2" type="ordered locus">SAR116_0073</name>
</gene>
<accession>D5BNP9</accession>
<dbReference type="InterPro" id="IPR023416">
    <property type="entry name" value="Transthyretin/HIU_hydrolase_d"/>
</dbReference>
<organism evidence="2 3">
    <name type="scientific">Puniceispirillum marinum (strain IMCC1322)</name>
    <dbReference type="NCBI Taxonomy" id="488538"/>
    <lineage>
        <taxon>Bacteria</taxon>
        <taxon>Pseudomonadati</taxon>
        <taxon>Pseudomonadota</taxon>
        <taxon>Alphaproteobacteria</taxon>
        <taxon>Candidatus Puniceispirillales</taxon>
        <taxon>Candidatus Puniceispirillaceae</taxon>
        <taxon>Candidatus Puniceispirillum</taxon>
    </lineage>
</organism>